<dbReference type="Proteomes" id="UP000008075">
    <property type="component" value="Chromosome"/>
</dbReference>
<feature type="transmembrane region" description="Helical" evidence="1">
    <location>
        <begin position="20"/>
        <end position="39"/>
    </location>
</feature>
<keyword evidence="1" id="KW-1133">Transmembrane helix</keyword>
<keyword evidence="3" id="KW-1185">Reference proteome</keyword>
<dbReference type="EMBL" id="FN667742">
    <property type="protein sequence ID" value="CBJ92656.1"/>
    <property type="molecule type" value="Genomic_DNA"/>
</dbReference>
<organism evidence="2 3">
    <name type="scientific">Xenorhabdus nematophila (strain ATCC 19061 / DSM 3370 / CCUG 14189 / LMG 1036 / NCIMB 9965 / AN6)</name>
    <dbReference type="NCBI Taxonomy" id="406817"/>
    <lineage>
        <taxon>Bacteria</taxon>
        <taxon>Pseudomonadati</taxon>
        <taxon>Pseudomonadota</taxon>
        <taxon>Gammaproteobacteria</taxon>
        <taxon>Enterobacterales</taxon>
        <taxon>Morganellaceae</taxon>
        <taxon>Xenorhabdus</taxon>
    </lineage>
</organism>
<keyword evidence="1" id="KW-0812">Transmembrane</keyword>
<evidence type="ECO:0000256" key="1">
    <source>
        <dbReference type="SAM" id="Phobius"/>
    </source>
</evidence>
<proteinExistence type="predicted"/>
<dbReference type="AlphaFoldDB" id="D3VFZ0"/>
<reference evidence="2 3" key="1">
    <citation type="journal article" date="2011" name="PLoS ONE">
        <title>The entomopathogenic bacterial endosymbionts xenorhabdus and photorhabdus: convergent lifestyles from divergent genomes.</title>
        <authorList>
            <person name="Chaston J.M."/>
            <person name="Suen G."/>
            <person name="Tucker S.L."/>
            <person name="Andersen A.W."/>
            <person name="Bhasin A."/>
            <person name="Bode E."/>
            <person name="Bode H.B."/>
            <person name="Brachmann A.O."/>
            <person name="Cowles C.E."/>
            <person name="Cowles K.N."/>
            <person name="Darby C."/>
            <person name="de Leon L."/>
            <person name="Drace K."/>
            <person name="Du Z."/>
            <person name="Givaudan A."/>
            <person name="Herbert Tran E.E."/>
            <person name="Jewell K.A."/>
            <person name="Knack J.J."/>
            <person name="Krasomil-Osterfeld K.C."/>
            <person name="Kukor R."/>
            <person name="Lanois A."/>
            <person name="Latreille P."/>
            <person name="Leimgruber N.K."/>
            <person name="Lipke C.M."/>
            <person name="Liu R."/>
            <person name="Lu X."/>
            <person name="Martens E.C."/>
            <person name="Marri P.R."/>
            <person name="Medigue C."/>
            <person name="Menard M.L."/>
            <person name="Miller N.M."/>
            <person name="Morales-Soto N."/>
            <person name="Norton S."/>
            <person name="Ogier J.C."/>
            <person name="Orchard S.S."/>
            <person name="Park D."/>
            <person name="Park Y."/>
            <person name="Qurollo B.A."/>
            <person name="Sugar D.R."/>
            <person name="Richards G.R."/>
            <person name="Rouy Z."/>
            <person name="Slominski B."/>
            <person name="Slominski K."/>
            <person name="Snyder H."/>
            <person name="Tjaden B.C."/>
            <person name="van der Hoeven R."/>
            <person name="Welch R.D."/>
            <person name="Wheeler C."/>
            <person name="Xiang B."/>
            <person name="Barbazuk B."/>
            <person name="Gaudriault S."/>
            <person name="Goodner B."/>
            <person name="Slater S.C."/>
            <person name="Forst S."/>
            <person name="Goldman B.S."/>
            <person name="Goodrich-Blair H."/>
        </authorList>
    </citation>
    <scope>NUCLEOTIDE SEQUENCE [LARGE SCALE GENOMIC DNA]</scope>
    <source>
        <strain evidence="3">ATCC 19061 / DSM 3370 / CCUG 14189 / LMG 1036 / NCIMB 9965 / AN6</strain>
    </source>
</reference>
<sequence>MNLSRFTLIVTAWAGFNGRIVVWGFVVATGSLYSSVHNVQVRVKLRKNEVGPWSHL</sequence>
<name>D3VFZ0_XENNA</name>
<evidence type="ECO:0000313" key="3">
    <source>
        <dbReference type="Proteomes" id="UP000008075"/>
    </source>
</evidence>
<accession>D3VFZ0</accession>
<protein>
    <submittedName>
        <fullName evidence="2">Uncharacterized protein</fullName>
    </submittedName>
</protein>
<evidence type="ECO:0000313" key="2">
    <source>
        <dbReference type="EMBL" id="CBJ92656.1"/>
    </source>
</evidence>
<keyword evidence="1" id="KW-0472">Membrane</keyword>
<dbReference type="STRING" id="406817.XNC1_4634"/>
<gene>
    <name evidence="2" type="ordered locus">XNC1_4634</name>
</gene>
<dbReference type="KEGG" id="xne:XNC1_4634"/>
<dbReference type="HOGENOM" id="CLU_3013328_0_0_6"/>